<dbReference type="CDD" id="cd04277">
    <property type="entry name" value="ZnMc_serralysin_like"/>
    <property type="match status" value="1"/>
</dbReference>
<dbReference type="Gene3D" id="3.40.390.10">
    <property type="entry name" value="Collagenase (Catalytic Domain)"/>
    <property type="match status" value="1"/>
</dbReference>
<keyword evidence="5" id="KW-0645">Protease</keyword>
<keyword evidence="8" id="KW-0378">Hydrolase</keyword>
<dbReference type="InterPro" id="IPR050557">
    <property type="entry name" value="RTX_toxin/Mannuronan_C5-epim"/>
</dbReference>
<dbReference type="RefSeq" id="WP_374037470.1">
    <property type="nucleotide sequence ID" value="NZ_CP169082.1"/>
</dbReference>
<evidence type="ECO:0000313" key="12">
    <source>
        <dbReference type="EMBL" id="MFC5343983.1"/>
    </source>
</evidence>
<dbReference type="Pfam" id="PF00413">
    <property type="entry name" value="Peptidase_M10"/>
    <property type="match status" value="1"/>
</dbReference>
<dbReference type="InterPro" id="IPR024079">
    <property type="entry name" value="MetalloPept_cat_dom_sf"/>
</dbReference>
<keyword evidence="6" id="KW-0479">Metal-binding</keyword>
<gene>
    <name evidence="12" type="ORF">ACFPIE_08665</name>
</gene>
<dbReference type="Proteomes" id="UP001596152">
    <property type="component" value="Unassembled WGS sequence"/>
</dbReference>
<dbReference type="PANTHER" id="PTHR38340:SF1">
    <property type="entry name" value="S-LAYER PROTEIN"/>
    <property type="match status" value="1"/>
</dbReference>
<evidence type="ECO:0000313" key="13">
    <source>
        <dbReference type="Proteomes" id="UP001596152"/>
    </source>
</evidence>
<dbReference type="PANTHER" id="PTHR38340">
    <property type="entry name" value="S-LAYER PROTEIN"/>
    <property type="match status" value="1"/>
</dbReference>
<dbReference type="PROSITE" id="PS00330">
    <property type="entry name" value="HEMOLYSIN_CALCIUM"/>
    <property type="match status" value="7"/>
</dbReference>
<dbReference type="Pfam" id="PF04151">
    <property type="entry name" value="PPC"/>
    <property type="match status" value="1"/>
</dbReference>
<dbReference type="InterPro" id="IPR013858">
    <property type="entry name" value="Peptidase_M10B_C"/>
</dbReference>
<evidence type="ECO:0000256" key="5">
    <source>
        <dbReference type="ARBA" id="ARBA00022670"/>
    </source>
</evidence>
<evidence type="ECO:0000256" key="4">
    <source>
        <dbReference type="ARBA" id="ARBA00022525"/>
    </source>
</evidence>
<comment type="cofactor">
    <cofactor evidence="1">
        <name>Ca(2+)</name>
        <dbReference type="ChEBI" id="CHEBI:29108"/>
    </cofactor>
</comment>
<dbReference type="Gene3D" id="2.150.10.10">
    <property type="entry name" value="Serralysin-like metalloprotease, C-terminal"/>
    <property type="match status" value="2"/>
</dbReference>
<dbReference type="Gene3D" id="2.60.120.380">
    <property type="match status" value="1"/>
</dbReference>
<dbReference type="InterPro" id="IPR018511">
    <property type="entry name" value="Hemolysin-typ_Ca-bd_CS"/>
</dbReference>
<comment type="subcellular location">
    <subcellularLocation>
        <location evidence="2">Secreted</location>
    </subcellularLocation>
</comment>
<evidence type="ECO:0000256" key="2">
    <source>
        <dbReference type="ARBA" id="ARBA00004613"/>
    </source>
</evidence>
<evidence type="ECO:0000256" key="10">
    <source>
        <dbReference type="SAM" id="MobiDB-lite"/>
    </source>
</evidence>
<evidence type="ECO:0000256" key="1">
    <source>
        <dbReference type="ARBA" id="ARBA00001913"/>
    </source>
</evidence>
<feature type="compositionally biased region" description="Polar residues" evidence="10">
    <location>
        <begin position="1133"/>
        <end position="1142"/>
    </location>
</feature>
<dbReference type="PRINTS" id="PR00313">
    <property type="entry name" value="CABNDNGRPT"/>
</dbReference>
<feature type="region of interest" description="Disordered" evidence="10">
    <location>
        <begin position="1126"/>
        <end position="1150"/>
    </location>
</feature>
<proteinExistence type="inferred from homology"/>
<evidence type="ECO:0000256" key="9">
    <source>
        <dbReference type="ARBA" id="ARBA00022833"/>
    </source>
</evidence>
<keyword evidence="13" id="KW-1185">Reference proteome</keyword>
<dbReference type="InterPro" id="IPR025282">
    <property type="entry name" value="DUF4214"/>
</dbReference>
<comment type="caution">
    <text evidence="12">The sequence shown here is derived from an EMBL/GenBank/DDBJ whole genome shotgun (WGS) entry which is preliminary data.</text>
</comment>
<comment type="similarity">
    <text evidence="3">Belongs to the peptidase M10B family.</text>
</comment>
<dbReference type="Gene3D" id="1.10.3130.20">
    <property type="entry name" value="Phycobilisome linker domain"/>
    <property type="match status" value="2"/>
</dbReference>
<keyword evidence="7" id="KW-0677">Repeat</keyword>
<evidence type="ECO:0000256" key="6">
    <source>
        <dbReference type="ARBA" id="ARBA00022723"/>
    </source>
</evidence>
<dbReference type="InterPro" id="IPR038255">
    <property type="entry name" value="PBS_linker_sf"/>
</dbReference>
<dbReference type="InterPro" id="IPR006026">
    <property type="entry name" value="Peptidase_Metallo"/>
</dbReference>
<organism evidence="12 13">
    <name type="scientific">Brevundimonas staleyi</name>
    <dbReference type="NCBI Taxonomy" id="74326"/>
    <lineage>
        <taxon>Bacteria</taxon>
        <taxon>Pseudomonadati</taxon>
        <taxon>Pseudomonadota</taxon>
        <taxon>Alphaproteobacteria</taxon>
        <taxon>Caulobacterales</taxon>
        <taxon>Caulobacteraceae</taxon>
        <taxon>Brevundimonas</taxon>
    </lineage>
</organism>
<keyword evidence="9" id="KW-0862">Zinc</keyword>
<dbReference type="Pfam" id="PF00353">
    <property type="entry name" value="HemolysinCabind"/>
    <property type="match status" value="5"/>
</dbReference>
<dbReference type="SUPFAM" id="SSF55486">
    <property type="entry name" value="Metalloproteases ('zincins'), catalytic domain"/>
    <property type="match status" value="1"/>
</dbReference>
<evidence type="ECO:0000256" key="3">
    <source>
        <dbReference type="ARBA" id="ARBA00009490"/>
    </source>
</evidence>
<dbReference type="InterPro" id="IPR034033">
    <property type="entry name" value="Serralysin-like"/>
</dbReference>
<accession>A0ABW0FS39</accession>
<dbReference type="InterPro" id="IPR001343">
    <property type="entry name" value="Hemolysn_Ca-bd"/>
</dbReference>
<evidence type="ECO:0000256" key="8">
    <source>
        <dbReference type="ARBA" id="ARBA00022801"/>
    </source>
</evidence>
<dbReference type="SMART" id="SM00235">
    <property type="entry name" value="ZnMc"/>
    <property type="match status" value="1"/>
</dbReference>
<dbReference type="Pfam" id="PF13946">
    <property type="entry name" value="DUF4214"/>
    <property type="match status" value="2"/>
</dbReference>
<evidence type="ECO:0000256" key="7">
    <source>
        <dbReference type="ARBA" id="ARBA00022737"/>
    </source>
</evidence>
<dbReference type="SUPFAM" id="SSF51120">
    <property type="entry name" value="beta-Roll"/>
    <property type="match status" value="4"/>
</dbReference>
<protein>
    <submittedName>
        <fullName evidence="12">DUF4214 domain-containing protein</fullName>
    </submittedName>
</protein>
<sequence>MTAALAFQDLDAFSGQSRPFGTTGTASFGDVGGYTPCGCCGGFHAVFEEVTGPLSFLNADDRGGLGTNGKTSLSTTGAGLQISRTGLAWTTTLGQAGTVTYAFRSTAPGTMPSETSGFTRFTETQIAATLLALAAWSEVANITFTRVSDIDGYSDNATMLFGNYSSGASGSAAFAYNPANRTTSSNSGDVWINSSLSYNATPVLLGYGQQVLTHEIGHAIGLSHPSAYNAGENVTLTYSANASYYEDSRQYTVMSYFNESNTGGSFGSGRYASAPLLDDIAAAQRLYGANTTTRTGNTTYGFNSNAGQAWFSATSNTTALIFAVWDAGGVDIFDFSGYGNNQVIDLRQGAFSNVGALIGNVSIALGVVIENAIGGSGNDTIYGNSADNILTGGAGNDRIDGGLGADTVVFSGNRSAYTITWNGYLGTVVGPDGTDTISNVEFLQFADQRIAATPTGGLNVSGDILANTVEGTAFADVINGLGGNDVLSGLAGNDILDGGTGDDILNGGDGNDILIGGLGNDRLDGGNGFDQASYAGATGGVSVNLTTGVANGAAGADTLISIEWVVGSAFADTLIGSAGNDRLDGGGGNDTIRGGAGDDIITAGAATPTGAPDIIKGNLTSNGSQGTAISLDASFSLVSRFDVVTPTTIPHATVVATTHGGQEYYAFSVTAGSTITLDIDNGSFDTTLRLLGANGAELASNDDSNTDGGNSTDSMLTFTATTTGIYYVVVGEWAANSGSTFTSKAPAAGGAYTLHVSVANHPVAPVTVGSFLYGDDGNDTITGGSGNDLIMGGAGNDILDGGAGVDTALYVGNIRGYSTVTATRVVGGSQSGTDTLSNIEILRFLDGRMSYDVTDVTTVVYRLYDAAFNRAPDVFGLADYSRAIGSGQVTVQQILDIFAGSAEFRARYDNLNNEQFVREMYRFSLKREGDAAGVASYVSALNSGALTRTQVLGIFSESSEHQAFVNNIIATRGLFVQDEATIAIARLYDSVFNRLPDLGGLQGYRDGIDQGYTLKDIGAAMVGSPEFQSRFGSLNNQQFVEQIYRFVLDREGDAPGVASYVQALNSGVSRADIVLIFSESQEHRFSYQATFDNQVRNLGVGQASPEAGTADGGKQPWHDAFVLPAVDRDGPSANDNPSTSDHPSALDHALPIDHPLANDIGVDIAVVPLTQDEVFNLVDLGQSTTDPQTNAHIDYWAV</sequence>
<dbReference type="InterPro" id="IPR007280">
    <property type="entry name" value="Peptidase_C_arc/bac"/>
</dbReference>
<feature type="domain" description="Peptidase metallopeptidase" evidence="11">
    <location>
        <begin position="85"/>
        <end position="268"/>
    </location>
</feature>
<dbReference type="InterPro" id="IPR001818">
    <property type="entry name" value="Pept_M10_metallopeptidase"/>
</dbReference>
<dbReference type="EMBL" id="JBHSLF010000017">
    <property type="protein sequence ID" value="MFC5343983.1"/>
    <property type="molecule type" value="Genomic_DNA"/>
</dbReference>
<dbReference type="InterPro" id="IPR011049">
    <property type="entry name" value="Serralysin-like_metalloprot_C"/>
</dbReference>
<dbReference type="Pfam" id="PF08548">
    <property type="entry name" value="Peptidase_M10_C"/>
    <property type="match status" value="1"/>
</dbReference>
<evidence type="ECO:0000259" key="11">
    <source>
        <dbReference type="SMART" id="SM00235"/>
    </source>
</evidence>
<name>A0ABW0FS39_9CAUL</name>
<reference evidence="13" key="1">
    <citation type="journal article" date="2019" name="Int. J. Syst. Evol. Microbiol.">
        <title>The Global Catalogue of Microorganisms (GCM) 10K type strain sequencing project: providing services to taxonomists for standard genome sequencing and annotation.</title>
        <authorList>
            <consortium name="The Broad Institute Genomics Platform"/>
            <consortium name="The Broad Institute Genome Sequencing Center for Infectious Disease"/>
            <person name="Wu L."/>
            <person name="Ma J."/>
        </authorList>
    </citation>
    <scope>NUCLEOTIDE SEQUENCE [LARGE SCALE GENOMIC DNA]</scope>
    <source>
        <strain evidence="13">JCM 12125</strain>
    </source>
</reference>
<keyword evidence="4" id="KW-0964">Secreted</keyword>